<gene>
    <name evidence="3" type="ORF">HD595_007352</name>
</gene>
<dbReference type="InterPro" id="IPR028978">
    <property type="entry name" value="Chorismate_lyase_/UTRA_dom_sf"/>
</dbReference>
<dbReference type="PANTHER" id="PTHR44846">
    <property type="entry name" value="MANNOSYL-D-GLYCERATE TRANSPORT/METABOLISM SYSTEM REPRESSOR MNGR-RELATED"/>
    <property type="match status" value="1"/>
</dbReference>
<comment type="caution">
    <text evidence="3">The sequence shown here is derived from an EMBL/GenBank/DDBJ whole genome shotgun (WGS) entry which is preliminary data.</text>
</comment>
<feature type="region of interest" description="Disordered" evidence="1">
    <location>
        <begin position="1"/>
        <end position="23"/>
    </location>
</feature>
<accession>A0ABT1KB53</accession>
<evidence type="ECO:0000259" key="2">
    <source>
        <dbReference type="SMART" id="SM00866"/>
    </source>
</evidence>
<dbReference type="PANTHER" id="PTHR44846:SF17">
    <property type="entry name" value="GNTR-FAMILY TRANSCRIPTIONAL REGULATOR"/>
    <property type="match status" value="1"/>
</dbReference>
<feature type="domain" description="UbiC transcription regulator-associated" evidence="2">
    <location>
        <begin position="31"/>
        <end position="172"/>
    </location>
</feature>
<sequence>MSEAGWVSVSAPYVRPRHPGEPDAWEQEAAQHGKRGTHHLQAVEEVRPPVQIARALALAADQTAFVRRRLVLADDQPTELADSYYPATIARGTRLAEMRKIPGGAPTLLAQLGYHPHSAEEAVQARPATEKERELLRLRPEDWVLVLSRILRTGDGTPVEVSVMTMVAHGRELRYQMIID</sequence>
<dbReference type="Pfam" id="PF07702">
    <property type="entry name" value="UTRA"/>
    <property type="match status" value="1"/>
</dbReference>
<organism evidence="3 4">
    <name type="scientific">Nonomuraea roseoviolacea subsp. carminata</name>
    <dbReference type="NCBI Taxonomy" id="160689"/>
    <lineage>
        <taxon>Bacteria</taxon>
        <taxon>Bacillati</taxon>
        <taxon>Actinomycetota</taxon>
        <taxon>Actinomycetes</taxon>
        <taxon>Streptosporangiales</taxon>
        <taxon>Streptosporangiaceae</taxon>
        <taxon>Nonomuraea</taxon>
    </lineage>
</organism>
<evidence type="ECO:0000256" key="1">
    <source>
        <dbReference type="SAM" id="MobiDB-lite"/>
    </source>
</evidence>
<dbReference type="GO" id="GO:0003677">
    <property type="term" value="F:DNA binding"/>
    <property type="evidence" value="ECO:0007669"/>
    <property type="project" value="UniProtKB-KW"/>
</dbReference>
<dbReference type="SUPFAM" id="SSF64288">
    <property type="entry name" value="Chorismate lyase-like"/>
    <property type="match status" value="1"/>
</dbReference>
<evidence type="ECO:0000313" key="3">
    <source>
        <dbReference type="EMBL" id="MCP2351230.1"/>
    </source>
</evidence>
<dbReference type="SMART" id="SM00866">
    <property type="entry name" value="UTRA"/>
    <property type="match status" value="1"/>
</dbReference>
<protein>
    <submittedName>
        <fullName evidence="3">DNA-binding GntR family transcriptional regulator</fullName>
    </submittedName>
</protein>
<dbReference type="InterPro" id="IPR011663">
    <property type="entry name" value="UTRA"/>
</dbReference>
<evidence type="ECO:0000313" key="4">
    <source>
        <dbReference type="Proteomes" id="UP001320766"/>
    </source>
</evidence>
<name>A0ABT1KB53_9ACTN</name>
<proteinExistence type="predicted"/>
<dbReference type="InterPro" id="IPR050679">
    <property type="entry name" value="Bact_HTH_transcr_reg"/>
</dbReference>
<dbReference type="RefSeq" id="WP_253777364.1">
    <property type="nucleotide sequence ID" value="NZ_BAAAVE010000002.1"/>
</dbReference>
<keyword evidence="4" id="KW-1185">Reference proteome</keyword>
<keyword evidence="3" id="KW-0238">DNA-binding</keyword>
<dbReference type="Gene3D" id="3.40.1410.10">
    <property type="entry name" value="Chorismate lyase-like"/>
    <property type="match status" value="1"/>
</dbReference>
<dbReference type="EMBL" id="JAMZEC010000001">
    <property type="protein sequence ID" value="MCP2351230.1"/>
    <property type="molecule type" value="Genomic_DNA"/>
</dbReference>
<reference evidence="3 4" key="1">
    <citation type="submission" date="2022-06" db="EMBL/GenBank/DDBJ databases">
        <title>Sequencing the genomes of 1000 actinobacteria strains.</title>
        <authorList>
            <person name="Klenk H.-P."/>
        </authorList>
    </citation>
    <scope>NUCLEOTIDE SEQUENCE [LARGE SCALE GENOMIC DNA]</scope>
    <source>
        <strain evidence="3 4">DSM 44170</strain>
    </source>
</reference>
<dbReference type="Proteomes" id="UP001320766">
    <property type="component" value="Unassembled WGS sequence"/>
</dbReference>